<dbReference type="RefSeq" id="WP_277568984.1">
    <property type="nucleotide sequence ID" value="NZ_JAPDHZ010000008.1"/>
</dbReference>
<sequence>MGDALKIKRNEEKVLEEKSLLRTAKAVYDKKKLQYAMQGAMSLLKKLAKLAGGGPYTNHFFRYHKAHVQYLAQILYAVEKMEPIEQEIEGIRVNIDGFLRETGELIDAASTFPPDPLSELRNPIVILEIAADPAASALYDGLLDNYQQAAELALAGLSDAAAFGRAMEQDTRQQAQAILDKLNAMKPETPADQVFIGAAKKRVEFIQFDLMTKVQDTRARAESAAKGIDALLADVRQIDRIGRR</sequence>
<organism evidence="1 2">
    <name type="scientific">Cohnella ginsengisoli</name>
    <dbReference type="NCBI Taxonomy" id="425004"/>
    <lineage>
        <taxon>Bacteria</taxon>
        <taxon>Bacillati</taxon>
        <taxon>Bacillota</taxon>
        <taxon>Bacilli</taxon>
        <taxon>Bacillales</taxon>
        <taxon>Paenibacillaceae</taxon>
        <taxon>Cohnella</taxon>
    </lineage>
</organism>
<evidence type="ECO:0000313" key="2">
    <source>
        <dbReference type="Proteomes" id="UP001153387"/>
    </source>
</evidence>
<name>A0A9X4KTJ0_9BACL</name>
<dbReference type="AlphaFoldDB" id="A0A9X4KTJ0"/>
<keyword evidence="2" id="KW-1185">Reference proteome</keyword>
<comment type="caution">
    <text evidence="1">The sequence shown here is derived from an EMBL/GenBank/DDBJ whole genome shotgun (WGS) entry which is preliminary data.</text>
</comment>
<dbReference type="Proteomes" id="UP001153387">
    <property type="component" value="Unassembled WGS sequence"/>
</dbReference>
<reference evidence="1 2" key="1">
    <citation type="submission" date="2022-10" db="EMBL/GenBank/DDBJ databases">
        <title>Comparative genomic analysis of Cohnella hashimotonis sp. nov., isolated from the International Space Station.</title>
        <authorList>
            <person name="Simpson A."/>
            <person name="Venkateswaran K."/>
        </authorList>
    </citation>
    <scope>NUCLEOTIDE SEQUENCE [LARGE SCALE GENOMIC DNA]</scope>
    <source>
        <strain evidence="1 2">DSM 18997</strain>
    </source>
</reference>
<accession>A0A9X4KTJ0</accession>
<proteinExistence type="predicted"/>
<dbReference type="EMBL" id="JAPDHZ010000008">
    <property type="protein sequence ID" value="MDG0795315.1"/>
    <property type="molecule type" value="Genomic_DNA"/>
</dbReference>
<evidence type="ECO:0000313" key="1">
    <source>
        <dbReference type="EMBL" id="MDG0795315.1"/>
    </source>
</evidence>
<gene>
    <name evidence="1" type="ORF">OMP38_34195</name>
</gene>
<protein>
    <submittedName>
        <fullName evidence="1">Uncharacterized protein</fullName>
    </submittedName>
</protein>